<feature type="repeat" description="Solcar" evidence="8">
    <location>
        <begin position="244"/>
        <end position="324"/>
    </location>
</feature>
<evidence type="ECO:0000256" key="6">
    <source>
        <dbReference type="ARBA" id="ARBA00022989"/>
    </source>
</evidence>
<name>A0A422PFJ2_9TRYP</name>
<dbReference type="PRINTS" id="PR00926">
    <property type="entry name" value="MITOCARRIER"/>
</dbReference>
<evidence type="ECO:0000256" key="10">
    <source>
        <dbReference type="RuleBase" id="RU368008"/>
    </source>
</evidence>
<gene>
    <name evidence="11" type="ORF">Tco025E_05180</name>
</gene>
<dbReference type="InterPro" id="IPR002067">
    <property type="entry name" value="MCP"/>
</dbReference>
<evidence type="ECO:0000256" key="4">
    <source>
        <dbReference type="ARBA" id="ARBA00022692"/>
    </source>
</evidence>
<feature type="repeat" description="Solcar" evidence="8">
    <location>
        <begin position="14"/>
        <end position="108"/>
    </location>
</feature>
<sequence>MEESQPYGYAPSSGEVMIDMAASLFGVVLQRAVMAPSYRVTVLAAVEGELVREGRLPPTGFGGIVGCVRRVYAKEGLRAFFRGFLTDAVLAVPSAVMEEVSSSLVSGALGAVLPYDSVERMPVWVYVSLSLASTSAAVLLATPVTGIHNTIVTNYVGDIVAPHAAAGKAEKDAQQEATAEEREEAAEESYKYKSATQAAASIRKRCGFRGFYYGVGLDAMAVFAYRGTYYYGLQLLPAVVQEQYPYAVARVLAVVAGCLTQPFEVVTRRMQLTASSEKGRYRSMVDCARTIVAEEGYIGLWAGLRARLLVTCVGMAVVELRRFL</sequence>
<proteinExistence type="inferred from homology"/>
<dbReference type="GO" id="GO:0140021">
    <property type="term" value="P:mitochondrial ADP transmembrane transport"/>
    <property type="evidence" value="ECO:0007669"/>
    <property type="project" value="InterPro"/>
</dbReference>
<comment type="subcellular location">
    <subcellularLocation>
        <location evidence="1 10">Membrane</location>
        <topology evidence="1 10">Multi-pass membrane protein</topology>
    </subcellularLocation>
</comment>
<dbReference type="Gene3D" id="1.50.40.10">
    <property type="entry name" value="Mitochondrial carrier domain"/>
    <property type="match status" value="1"/>
</dbReference>
<organism evidence="11 12">
    <name type="scientific">Trypanosoma conorhini</name>
    <dbReference type="NCBI Taxonomy" id="83891"/>
    <lineage>
        <taxon>Eukaryota</taxon>
        <taxon>Discoba</taxon>
        <taxon>Euglenozoa</taxon>
        <taxon>Kinetoplastea</taxon>
        <taxon>Metakinetoplastina</taxon>
        <taxon>Trypanosomatida</taxon>
        <taxon>Trypanosomatidae</taxon>
        <taxon>Trypanosoma</taxon>
    </lineage>
</organism>
<keyword evidence="3 9" id="KW-0813">Transport</keyword>
<evidence type="ECO:0000256" key="5">
    <source>
        <dbReference type="ARBA" id="ARBA00022737"/>
    </source>
</evidence>
<keyword evidence="6" id="KW-1133">Transmembrane helix</keyword>
<protein>
    <recommendedName>
        <fullName evidence="10">ADP/ATP translocase</fullName>
    </recommendedName>
    <alternativeName>
        <fullName evidence="10">ADP,ATP carrier protein</fullName>
    </alternativeName>
</protein>
<dbReference type="AlphaFoldDB" id="A0A422PFJ2"/>
<evidence type="ECO:0000256" key="2">
    <source>
        <dbReference type="ARBA" id="ARBA00006375"/>
    </source>
</evidence>
<dbReference type="InterPro" id="IPR002113">
    <property type="entry name" value="ADT_euk_type"/>
</dbReference>
<evidence type="ECO:0000256" key="1">
    <source>
        <dbReference type="ARBA" id="ARBA00004141"/>
    </source>
</evidence>
<accession>A0A422PFJ2</accession>
<keyword evidence="12" id="KW-1185">Reference proteome</keyword>
<comment type="subunit">
    <text evidence="10">Monomer.</text>
</comment>
<comment type="caution">
    <text evidence="11">The sequence shown here is derived from an EMBL/GenBank/DDBJ whole genome shotgun (WGS) entry which is preliminary data.</text>
</comment>
<dbReference type="GO" id="GO:1990544">
    <property type="term" value="P:mitochondrial ATP transmembrane transport"/>
    <property type="evidence" value="ECO:0007669"/>
    <property type="project" value="InterPro"/>
</dbReference>
<dbReference type="OrthoDB" id="448427at2759"/>
<evidence type="ECO:0000313" key="11">
    <source>
        <dbReference type="EMBL" id="RNF16459.1"/>
    </source>
</evidence>
<dbReference type="Pfam" id="PF00153">
    <property type="entry name" value="Mito_carr"/>
    <property type="match status" value="2"/>
</dbReference>
<dbReference type="GO" id="GO:0005743">
    <property type="term" value="C:mitochondrial inner membrane"/>
    <property type="evidence" value="ECO:0007669"/>
    <property type="project" value="InterPro"/>
</dbReference>
<dbReference type="PROSITE" id="PS50920">
    <property type="entry name" value="SOLCAR"/>
    <property type="match status" value="2"/>
</dbReference>
<comment type="function">
    <text evidence="10">Catalyzes the exchange of ADP and ATP across the membrane.</text>
</comment>
<keyword evidence="5" id="KW-0677">Repeat</keyword>
<dbReference type="SUPFAM" id="SSF103506">
    <property type="entry name" value="Mitochondrial carrier"/>
    <property type="match status" value="1"/>
</dbReference>
<dbReference type="PANTHER" id="PTHR45635">
    <property type="entry name" value="ADP,ATP CARRIER PROTEIN 1-RELATED-RELATED"/>
    <property type="match status" value="1"/>
</dbReference>
<evidence type="ECO:0000256" key="8">
    <source>
        <dbReference type="PROSITE-ProRule" id="PRU00282"/>
    </source>
</evidence>
<dbReference type="InterPro" id="IPR023395">
    <property type="entry name" value="MCP_dom_sf"/>
</dbReference>
<dbReference type="EMBL" id="MKKU01000293">
    <property type="protein sequence ID" value="RNF16459.1"/>
    <property type="molecule type" value="Genomic_DNA"/>
</dbReference>
<reference evidence="11 12" key="1">
    <citation type="journal article" date="2018" name="BMC Genomics">
        <title>Genomic comparison of Trypanosoma conorhini and Trypanosoma rangeli to Trypanosoma cruzi strains of high and low virulence.</title>
        <authorList>
            <person name="Bradwell K.R."/>
            <person name="Koparde V.N."/>
            <person name="Matveyev A.V."/>
            <person name="Serrano M.G."/>
            <person name="Alves J.M."/>
            <person name="Parikh H."/>
            <person name="Huang B."/>
            <person name="Lee V."/>
            <person name="Espinosa-Alvarez O."/>
            <person name="Ortiz P.A."/>
            <person name="Costa-Martins A.G."/>
            <person name="Teixeira M.M."/>
            <person name="Buck G.A."/>
        </authorList>
    </citation>
    <scope>NUCLEOTIDE SEQUENCE [LARGE SCALE GENOMIC DNA]</scope>
    <source>
        <strain evidence="11 12">025E</strain>
    </source>
</reference>
<comment type="similarity">
    <text evidence="2 9">Belongs to the mitochondrial carrier (TC 2.A.29) family.</text>
</comment>
<evidence type="ECO:0000256" key="3">
    <source>
        <dbReference type="ARBA" id="ARBA00022448"/>
    </source>
</evidence>
<dbReference type="GO" id="GO:0005471">
    <property type="term" value="F:ATP:ADP antiporter activity"/>
    <property type="evidence" value="ECO:0007669"/>
    <property type="project" value="UniProtKB-UniRule"/>
</dbReference>
<keyword evidence="4 8" id="KW-0812">Transmembrane</keyword>
<dbReference type="GeneID" id="40318791"/>
<dbReference type="FunFam" id="1.50.40.10:FF:000182">
    <property type="entry name" value="ADP/ATP mitochondrial carrier-like protein"/>
    <property type="match status" value="1"/>
</dbReference>
<dbReference type="InterPro" id="IPR018108">
    <property type="entry name" value="MCP_transmembrane"/>
</dbReference>
<evidence type="ECO:0000256" key="7">
    <source>
        <dbReference type="ARBA" id="ARBA00023136"/>
    </source>
</evidence>
<evidence type="ECO:0000313" key="12">
    <source>
        <dbReference type="Proteomes" id="UP000284403"/>
    </source>
</evidence>
<dbReference type="PANTHER" id="PTHR45635:SF10">
    <property type="entry name" value="ADP_ATP TRANSLOCASE"/>
    <property type="match status" value="1"/>
</dbReference>
<evidence type="ECO:0000256" key="9">
    <source>
        <dbReference type="RuleBase" id="RU000488"/>
    </source>
</evidence>
<keyword evidence="7 8" id="KW-0472">Membrane</keyword>
<dbReference type="RefSeq" id="XP_029227807.1">
    <property type="nucleotide sequence ID" value="XM_029372081.1"/>
</dbReference>
<dbReference type="Proteomes" id="UP000284403">
    <property type="component" value="Unassembled WGS sequence"/>
</dbReference>